<evidence type="ECO:0000256" key="6">
    <source>
        <dbReference type="SAM" id="MobiDB-lite"/>
    </source>
</evidence>
<reference evidence="8" key="1">
    <citation type="submission" date="2021-01" db="EMBL/GenBank/DDBJ databases">
        <title>Whole genome shotgun sequence of Planobispora rosea NBRC 15558.</title>
        <authorList>
            <person name="Komaki H."/>
            <person name="Tamura T."/>
        </authorList>
    </citation>
    <scope>NUCLEOTIDE SEQUENCE</scope>
    <source>
        <strain evidence="8">NBRC 15558</strain>
    </source>
</reference>
<evidence type="ECO:0000256" key="2">
    <source>
        <dbReference type="ARBA" id="ARBA00022475"/>
    </source>
</evidence>
<dbReference type="CDD" id="cd06581">
    <property type="entry name" value="TM_PBP1_LivM_like"/>
    <property type="match status" value="1"/>
</dbReference>
<evidence type="ECO:0000256" key="4">
    <source>
        <dbReference type="ARBA" id="ARBA00022989"/>
    </source>
</evidence>
<dbReference type="PANTHER" id="PTHR30482">
    <property type="entry name" value="HIGH-AFFINITY BRANCHED-CHAIN AMINO ACID TRANSPORT SYSTEM PERMEASE"/>
    <property type="match status" value="1"/>
</dbReference>
<sequence>MNQKTLQRGNPVSRFRNQLGHFGDVMHDRWMNAPGWQRWIVYIALIVAALLLPSESIGSFMSPDTDWASILFFPIGTFVLLAIGLNVVVGQAGLLDLGFVAFYAVGGYAMALLGTRMGWNFWLIMIVGIGICALSGIILGAPTLRLRGDYLAIVTLGFGEIIRITARNTDEIGGPNGIRGIPHPPSIEGGPVIGDIEIFKYGVLYPQPYYYLLVALAVIVIILVKRWEKSRVGRSWAAIREDEDAAEVMGVPTFRFKMLAFAIGASIGGAMGVLWAAKSISINPNDFQFMLSATILAAVVMGGAGNLPGVILGAFLVAWLPERFRGLQEYRMLIFGAVLVALMIFRPEGLLPSRQRKAELKEGSGGMGTLGAEVPGPESRGEEVASK</sequence>
<dbReference type="GO" id="GO:0005886">
    <property type="term" value="C:plasma membrane"/>
    <property type="evidence" value="ECO:0007669"/>
    <property type="project" value="UniProtKB-SubCell"/>
</dbReference>
<dbReference type="Proteomes" id="UP000655044">
    <property type="component" value="Unassembled WGS sequence"/>
</dbReference>
<evidence type="ECO:0000256" key="7">
    <source>
        <dbReference type="SAM" id="Phobius"/>
    </source>
</evidence>
<keyword evidence="5 7" id="KW-0472">Membrane</keyword>
<evidence type="ECO:0000313" key="8">
    <source>
        <dbReference type="EMBL" id="GIH82607.1"/>
    </source>
</evidence>
<dbReference type="OrthoDB" id="9814461at2"/>
<keyword evidence="4 7" id="KW-1133">Transmembrane helix</keyword>
<feature type="transmembrane region" description="Helical" evidence="7">
    <location>
        <begin position="332"/>
        <end position="351"/>
    </location>
</feature>
<dbReference type="EMBL" id="BOOI01000009">
    <property type="protein sequence ID" value="GIH82607.1"/>
    <property type="molecule type" value="Genomic_DNA"/>
</dbReference>
<dbReference type="Pfam" id="PF02653">
    <property type="entry name" value="BPD_transp_2"/>
    <property type="match status" value="1"/>
</dbReference>
<evidence type="ECO:0000313" key="9">
    <source>
        <dbReference type="Proteomes" id="UP000655044"/>
    </source>
</evidence>
<proteinExistence type="predicted"/>
<keyword evidence="2" id="KW-1003">Cell membrane</keyword>
<dbReference type="InterPro" id="IPR043428">
    <property type="entry name" value="LivM-like"/>
</dbReference>
<comment type="subcellular location">
    <subcellularLocation>
        <location evidence="1">Cell membrane</location>
        <topology evidence="1">Multi-pass membrane protein</topology>
    </subcellularLocation>
</comment>
<evidence type="ECO:0000256" key="1">
    <source>
        <dbReference type="ARBA" id="ARBA00004651"/>
    </source>
</evidence>
<protein>
    <submittedName>
        <fullName evidence="8">Branched-chain amino acid ABC transporter permease</fullName>
    </submittedName>
</protein>
<feature type="transmembrane region" description="Helical" evidence="7">
    <location>
        <begin position="39"/>
        <end position="61"/>
    </location>
</feature>
<feature type="transmembrane region" description="Helical" evidence="7">
    <location>
        <begin position="94"/>
        <end position="113"/>
    </location>
</feature>
<keyword evidence="9" id="KW-1185">Reference proteome</keyword>
<evidence type="ECO:0000256" key="3">
    <source>
        <dbReference type="ARBA" id="ARBA00022692"/>
    </source>
</evidence>
<dbReference type="AlphaFoldDB" id="A0A8J3WB98"/>
<feature type="transmembrane region" description="Helical" evidence="7">
    <location>
        <begin position="67"/>
        <end position="87"/>
    </location>
</feature>
<gene>
    <name evidence="8" type="primary">livM</name>
    <name evidence="8" type="ORF">Pro02_10150</name>
</gene>
<accession>A0A8J3WB98</accession>
<dbReference type="PANTHER" id="PTHR30482:SF10">
    <property type="entry name" value="HIGH-AFFINITY BRANCHED-CHAIN AMINO ACID TRANSPORT PROTEIN BRAE"/>
    <property type="match status" value="1"/>
</dbReference>
<dbReference type="RefSeq" id="WP_068922770.1">
    <property type="nucleotide sequence ID" value="NZ_BMQP01000004.1"/>
</dbReference>
<feature type="transmembrane region" description="Helical" evidence="7">
    <location>
        <begin position="258"/>
        <end position="277"/>
    </location>
</feature>
<feature type="transmembrane region" description="Helical" evidence="7">
    <location>
        <begin position="289"/>
        <end position="320"/>
    </location>
</feature>
<keyword evidence="3 7" id="KW-0812">Transmembrane</keyword>
<dbReference type="GO" id="GO:0015658">
    <property type="term" value="F:branched-chain amino acid transmembrane transporter activity"/>
    <property type="evidence" value="ECO:0007669"/>
    <property type="project" value="InterPro"/>
</dbReference>
<feature type="region of interest" description="Disordered" evidence="6">
    <location>
        <begin position="356"/>
        <end position="387"/>
    </location>
</feature>
<dbReference type="InterPro" id="IPR001851">
    <property type="entry name" value="ABC_transp_permease"/>
</dbReference>
<feature type="transmembrane region" description="Helical" evidence="7">
    <location>
        <begin position="119"/>
        <end position="141"/>
    </location>
</feature>
<organism evidence="8 9">
    <name type="scientific">Planobispora rosea</name>
    <dbReference type="NCBI Taxonomy" id="35762"/>
    <lineage>
        <taxon>Bacteria</taxon>
        <taxon>Bacillati</taxon>
        <taxon>Actinomycetota</taxon>
        <taxon>Actinomycetes</taxon>
        <taxon>Streptosporangiales</taxon>
        <taxon>Streptosporangiaceae</taxon>
        <taxon>Planobispora</taxon>
    </lineage>
</organism>
<comment type="caution">
    <text evidence="8">The sequence shown here is derived from an EMBL/GenBank/DDBJ whole genome shotgun (WGS) entry which is preliminary data.</text>
</comment>
<evidence type="ECO:0000256" key="5">
    <source>
        <dbReference type="ARBA" id="ARBA00023136"/>
    </source>
</evidence>
<feature type="transmembrane region" description="Helical" evidence="7">
    <location>
        <begin position="209"/>
        <end position="227"/>
    </location>
</feature>
<name>A0A8J3WB98_PLARO</name>